<dbReference type="EMBL" id="JACOOE010000027">
    <property type="protein sequence ID" value="MBC5607466.1"/>
    <property type="molecule type" value="Genomic_DNA"/>
</dbReference>
<sequence>MIMGFNIDELKKASNEASIAASIKTAADKKKALGESLFTEVIKELKANGVDEKTINSLETEIGRATDKNEAILKVIQKGDIIANKVLEIVNNII</sequence>
<evidence type="ECO:0000313" key="2">
    <source>
        <dbReference type="Proteomes" id="UP000600600"/>
    </source>
</evidence>
<gene>
    <name evidence="1" type="ORF">H8S67_22775</name>
</gene>
<protein>
    <submittedName>
        <fullName evidence="1">Uncharacterized protein</fullName>
    </submittedName>
</protein>
<comment type="caution">
    <text evidence="1">The sequence shown here is derived from an EMBL/GenBank/DDBJ whole genome shotgun (WGS) entry which is preliminary data.</text>
</comment>
<keyword evidence="2" id="KW-1185">Reference proteome</keyword>
<name>A0ABR7CI48_9BACE</name>
<accession>A0ABR7CI48</accession>
<organism evidence="1 2">
    <name type="scientific">Bacteroides difficilis</name>
    <dbReference type="NCBI Taxonomy" id="2763021"/>
    <lineage>
        <taxon>Bacteria</taxon>
        <taxon>Pseudomonadati</taxon>
        <taxon>Bacteroidota</taxon>
        <taxon>Bacteroidia</taxon>
        <taxon>Bacteroidales</taxon>
        <taxon>Bacteroidaceae</taxon>
        <taxon>Bacteroides</taxon>
    </lineage>
</organism>
<evidence type="ECO:0000313" key="1">
    <source>
        <dbReference type="EMBL" id="MBC5607466.1"/>
    </source>
</evidence>
<proteinExistence type="predicted"/>
<reference evidence="1 2" key="1">
    <citation type="submission" date="2020-08" db="EMBL/GenBank/DDBJ databases">
        <title>Genome public.</title>
        <authorList>
            <person name="Liu C."/>
            <person name="Sun Q."/>
        </authorList>
    </citation>
    <scope>NUCLEOTIDE SEQUENCE [LARGE SCALE GENOMIC DNA]</scope>
    <source>
        <strain evidence="1 2">M27</strain>
    </source>
</reference>
<dbReference type="Proteomes" id="UP000600600">
    <property type="component" value="Unassembled WGS sequence"/>
</dbReference>